<evidence type="ECO:0000313" key="12">
    <source>
        <dbReference type="Proteomes" id="UP000277457"/>
    </source>
</evidence>
<dbReference type="GO" id="GO:0019843">
    <property type="term" value="F:rRNA binding"/>
    <property type="evidence" value="ECO:0007669"/>
    <property type="project" value="UniProtKB-UniRule"/>
</dbReference>
<evidence type="ECO:0000256" key="2">
    <source>
        <dbReference type="ARBA" id="ARBA00022730"/>
    </source>
</evidence>
<dbReference type="Gene3D" id="3.30.160.810">
    <property type="match status" value="1"/>
</dbReference>
<protein>
    <recommendedName>
        <fullName evidence="6 7">Large ribosomal subunit protein uL3</fullName>
    </recommendedName>
</protein>
<name>A0A662CZT2_UNCAE</name>
<evidence type="ECO:0000256" key="6">
    <source>
        <dbReference type="ARBA" id="ARBA00035243"/>
    </source>
</evidence>
<evidence type="ECO:0000313" key="11">
    <source>
        <dbReference type="EMBL" id="RLE07536.1"/>
    </source>
</evidence>
<comment type="function">
    <text evidence="7 9">One of the primary rRNA binding proteins, it binds directly near the 3'-end of the 23S rRNA, where it nucleates assembly of the 50S subunit.</text>
</comment>
<comment type="caution">
    <text evidence="11">The sequence shown here is derived from an EMBL/GenBank/DDBJ whole genome shotgun (WGS) entry which is preliminary data.</text>
</comment>
<dbReference type="EMBL" id="QMPY01000087">
    <property type="protein sequence ID" value="RLE07536.1"/>
    <property type="molecule type" value="Genomic_DNA"/>
</dbReference>
<dbReference type="InterPro" id="IPR019927">
    <property type="entry name" value="Ribosomal_uL3_bac/org-type"/>
</dbReference>
<evidence type="ECO:0000256" key="8">
    <source>
        <dbReference type="RuleBase" id="RU003905"/>
    </source>
</evidence>
<dbReference type="Proteomes" id="UP000277457">
    <property type="component" value="Unassembled WGS sequence"/>
</dbReference>
<dbReference type="FunFam" id="2.40.30.10:FF:000004">
    <property type="entry name" value="50S ribosomal protein L3"/>
    <property type="match status" value="1"/>
</dbReference>
<sequence>MIKVIFGEKLGMSQIFEKDVVVPVTLVEAKPCVVVQKKTKEKDGYSAIQLGFGELKEKDATKPQLGYFKKREIPPKKYLREIRTEDIEQLKVGDEIKVDVFEKGDLVNVTGISKGKGFQGVVKRHGFKGGPASHGSKHWHRRPGSIGASADPSRVIKGKKMPGRMGMKKVTVRNLQVVEVDKEESLLLIKGCLPGKRGSLLCIKSAKD</sequence>
<dbReference type="AlphaFoldDB" id="A0A662CZT2"/>
<accession>A0A662CZT2</accession>
<evidence type="ECO:0000256" key="4">
    <source>
        <dbReference type="ARBA" id="ARBA00022980"/>
    </source>
</evidence>
<keyword evidence="4 7" id="KW-0689">Ribosomal protein</keyword>
<dbReference type="FunFam" id="3.30.160.810:FF:000001">
    <property type="entry name" value="50S ribosomal protein L3"/>
    <property type="match status" value="1"/>
</dbReference>
<evidence type="ECO:0000256" key="1">
    <source>
        <dbReference type="ARBA" id="ARBA00006540"/>
    </source>
</evidence>
<dbReference type="InterPro" id="IPR009000">
    <property type="entry name" value="Transl_B-barrel_sf"/>
</dbReference>
<comment type="similarity">
    <text evidence="1 7 8">Belongs to the universal ribosomal protein uL3 family.</text>
</comment>
<evidence type="ECO:0000256" key="7">
    <source>
        <dbReference type="HAMAP-Rule" id="MF_01325"/>
    </source>
</evidence>
<comment type="subunit">
    <text evidence="7 9">Part of the 50S ribosomal subunit. Forms a cluster with proteins L14 and L19.</text>
</comment>
<dbReference type="SUPFAM" id="SSF50447">
    <property type="entry name" value="Translation proteins"/>
    <property type="match status" value="1"/>
</dbReference>
<keyword evidence="2 7" id="KW-0699">rRNA-binding</keyword>
<evidence type="ECO:0000256" key="5">
    <source>
        <dbReference type="ARBA" id="ARBA00023274"/>
    </source>
</evidence>
<dbReference type="GO" id="GO:0003735">
    <property type="term" value="F:structural constituent of ribosome"/>
    <property type="evidence" value="ECO:0007669"/>
    <property type="project" value="UniProtKB-UniRule"/>
</dbReference>
<evidence type="ECO:0000256" key="10">
    <source>
        <dbReference type="SAM" id="MobiDB-lite"/>
    </source>
</evidence>
<dbReference type="InterPro" id="IPR019926">
    <property type="entry name" value="Ribosomal_uL3_CS"/>
</dbReference>
<reference evidence="11 12" key="1">
    <citation type="submission" date="2018-06" db="EMBL/GenBank/DDBJ databases">
        <title>Extensive metabolic versatility and redundancy in microbially diverse, dynamic hydrothermal sediments.</title>
        <authorList>
            <person name="Dombrowski N."/>
            <person name="Teske A."/>
            <person name="Baker B.J."/>
        </authorList>
    </citation>
    <scope>NUCLEOTIDE SEQUENCE [LARGE SCALE GENOMIC DNA]</scope>
    <source>
        <strain evidence="11">B7_G13</strain>
    </source>
</reference>
<keyword evidence="3 7" id="KW-0694">RNA-binding</keyword>
<feature type="region of interest" description="Disordered" evidence="10">
    <location>
        <begin position="129"/>
        <end position="154"/>
    </location>
</feature>
<dbReference type="Pfam" id="PF00297">
    <property type="entry name" value="Ribosomal_L3"/>
    <property type="match status" value="1"/>
</dbReference>
<dbReference type="GO" id="GO:0022625">
    <property type="term" value="C:cytosolic large ribosomal subunit"/>
    <property type="evidence" value="ECO:0007669"/>
    <property type="project" value="TreeGrafter"/>
</dbReference>
<dbReference type="PANTHER" id="PTHR11229:SF16">
    <property type="entry name" value="LARGE RIBOSOMAL SUBUNIT PROTEIN UL3C"/>
    <property type="match status" value="1"/>
</dbReference>
<dbReference type="PANTHER" id="PTHR11229">
    <property type="entry name" value="50S RIBOSOMAL PROTEIN L3"/>
    <property type="match status" value="1"/>
</dbReference>
<dbReference type="Gene3D" id="2.40.30.10">
    <property type="entry name" value="Translation factors"/>
    <property type="match status" value="1"/>
</dbReference>
<dbReference type="InterPro" id="IPR000597">
    <property type="entry name" value="Ribosomal_uL3"/>
</dbReference>
<dbReference type="NCBIfam" id="TIGR03625">
    <property type="entry name" value="L3_bact"/>
    <property type="match status" value="1"/>
</dbReference>
<evidence type="ECO:0000256" key="9">
    <source>
        <dbReference type="RuleBase" id="RU003906"/>
    </source>
</evidence>
<keyword evidence="5 7" id="KW-0687">Ribonucleoprotein</keyword>
<organism evidence="11 12">
    <name type="scientific">Aerophobetes bacterium</name>
    <dbReference type="NCBI Taxonomy" id="2030807"/>
    <lineage>
        <taxon>Bacteria</taxon>
        <taxon>Candidatus Aerophobota</taxon>
    </lineage>
</organism>
<evidence type="ECO:0000256" key="3">
    <source>
        <dbReference type="ARBA" id="ARBA00022884"/>
    </source>
</evidence>
<gene>
    <name evidence="7" type="primary">rplC</name>
    <name evidence="11" type="ORF">DRZ78_02820</name>
</gene>
<dbReference type="PROSITE" id="PS00474">
    <property type="entry name" value="RIBOSOMAL_L3"/>
    <property type="match status" value="1"/>
</dbReference>
<proteinExistence type="inferred from homology"/>
<dbReference type="GO" id="GO:0006412">
    <property type="term" value="P:translation"/>
    <property type="evidence" value="ECO:0007669"/>
    <property type="project" value="UniProtKB-UniRule"/>
</dbReference>
<dbReference type="HAMAP" id="MF_01325_B">
    <property type="entry name" value="Ribosomal_uL3_B"/>
    <property type="match status" value="1"/>
</dbReference>